<keyword evidence="1" id="KW-1133">Transmembrane helix</keyword>
<keyword evidence="1" id="KW-0812">Transmembrane</keyword>
<dbReference type="Proteomes" id="UP000231644">
    <property type="component" value="Unassembled WGS sequence"/>
</dbReference>
<keyword evidence="3" id="KW-1185">Reference proteome</keyword>
<feature type="transmembrane region" description="Helical" evidence="1">
    <location>
        <begin position="168"/>
        <end position="190"/>
    </location>
</feature>
<organism evidence="2 3">
    <name type="scientific">Pseudooceanicola nitratireducens</name>
    <dbReference type="NCBI Taxonomy" id="517719"/>
    <lineage>
        <taxon>Bacteria</taxon>
        <taxon>Pseudomonadati</taxon>
        <taxon>Pseudomonadota</taxon>
        <taxon>Alphaproteobacteria</taxon>
        <taxon>Rhodobacterales</taxon>
        <taxon>Paracoccaceae</taxon>
        <taxon>Pseudooceanicola</taxon>
    </lineage>
</organism>
<feature type="transmembrane region" description="Helical" evidence="1">
    <location>
        <begin position="110"/>
        <end position="129"/>
    </location>
</feature>
<name>A0A1I1QK30_9RHOB</name>
<proteinExistence type="predicted"/>
<dbReference type="EMBL" id="FOLX01000005">
    <property type="protein sequence ID" value="SFD22409.1"/>
    <property type="molecule type" value="Genomic_DNA"/>
</dbReference>
<gene>
    <name evidence="2" type="ORF">SAMN05421762_3655</name>
</gene>
<accession>A0A1I1QK30</accession>
<evidence type="ECO:0000313" key="3">
    <source>
        <dbReference type="Proteomes" id="UP000231644"/>
    </source>
</evidence>
<evidence type="ECO:0000313" key="2">
    <source>
        <dbReference type="EMBL" id="SFD22409.1"/>
    </source>
</evidence>
<evidence type="ECO:0000256" key="1">
    <source>
        <dbReference type="SAM" id="Phobius"/>
    </source>
</evidence>
<protein>
    <submittedName>
        <fullName evidence="2">Uncharacterized protein</fullName>
    </submittedName>
</protein>
<feature type="transmembrane region" description="Helical" evidence="1">
    <location>
        <begin position="202"/>
        <end position="230"/>
    </location>
</feature>
<keyword evidence="1" id="KW-0472">Membrane</keyword>
<sequence>MMVAEKVDCCLPTCQPAHMQRFFSTKMPGVNFVMNVLVFSLIGLLPVLLVYVMRAPGFASALMDGGPALSRFLRQVLTNGLPVIFIVNYVGFFLFAMLKAKDTNSRDPAVFILFDVITRVALFLVLHAFNYVLSASWFGSFGGSRATALSVVAPTLARSALFENISGVYLYATLVSALPLYVTAAGKSAILRPIFDLFPKKMGAVSVALLAFLSAAVCLTATAAVILRLLS</sequence>
<feature type="transmembrane region" description="Helical" evidence="1">
    <location>
        <begin position="29"/>
        <end position="52"/>
    </location>
</feature>
<reference evidence="2 3" key="1">
    <citation type="submission" date="2016-10" db="EMBL/GenBank/DDBJ databases">
        <authorList>
            <person name="de Groot N.N."/>
        </authorList>
    </citation>
    <scope>NUCLEOTIDE SEQUENCE [LARGE SCALE GENOMIC DNA]</scope>
    <source>
        <strain evidence="2 3">DSM 29619</strain>
    </source>
</reference>
<dbReference type="AlphaFoldDB" id="A0A1I1QK30"/>
<feature type="transmembrane region" description="Helical" evidence="1">
    <location>
        <begin position="72"/>
        <end position="98"/>
    </location>
</feature>